<evidence type="ECO:0000256" key="2">
    <source>
        <dbReference type="SAM" id="Phobius"/>
    </source>
</evidence>
<dbReference type="Proteomes" id="UP001165122">
    <property type="component" value="Unassembled WGS sequence"/>
</dbReference>
<evidence type="ECO:0000256" key="1">
    <source>
        <dbReference type="SAM" id="MobiDB-lite"/>
    </source>
</evidence>
<dbReference type="EMBL" id="BRXW01000192">
    <property type="protein sequence ID" value="GMI13435.1"/>
    <property type="molecule type" value="Genomic_DNA"/>
</dbReference>
<organism evidence="3 4">
    <name type="scientific">Triparma laevis f. longispina</name>
    <dbReference type="NCBI Taxonomy" id="1714387"/>
    <lineage>
        <taxon>Eukaryota</taxon>
        <taxon>Sar</taxon>
        <taxon>Stramenopiles</taxon>
        <taxon>Ochrophyta</taxon>
        <taxon>Bolidophyceae</taxon>
        <taxon>Parmales</taxon>
        <taxon>Triparmaceae</taxon>
        <taxon>Triparma</taxon>
    </lineage>
</organism>
<accession>A0A9W7FJZ1</accession>
<dbReference type="PANTHER" id="PTHR31735:SF1">
    <property type="entry name" value="VACUOLAR MEMBRANE PROTEIN YPL162C"/>
    <property type="match status" value="1"/>
</dbReference>
<dbReference type="Pfam" id="PF12400">
    <property type="entry name" value="STIMATE"/>
    <property type="match status" value="1"/>
</dbReference>
<gene>
    <name evidence="3" type="ORF">TrLO_g4182</name>
</gene>
<dbReference type="PANTHER" id="PTHR31735">
    <property type="entry name" value="VACUOLAR MEMBRANE PROTEIN YPL162C"/>
    <property type="match status" value="1"/>
</dbReference>
<evidence type="ECO:0000313" key="4">
    <source>
        <dbReference type="Proteomes" id="UP001165122"/>
    </source>
</evidence>
<comment type="caution">
    <text evidence="3">The sequence shown here is derived from an EMBL/GenBank/DDBJ whole genome shotgun (WGS) entry which is preliminary data.</text>
</comment>
<dbReference type="OrthoDB" id="196407at2759"/>
<sequence>MSSPLPLSFRLLSNRTLESEYCSVFDTDDSFTSYVQFFLAVMALGSLWFKRMREVPRRDLLTWSLDVAKMGGGAVYAHIANMAVAKLVSSNVRGESQLQDECAWYAMNFLIDTSFGLLFSIGFLALIEKLSRKYDWTTLKHNGVYVGPNKYTTWWNQVLCWIGILTVVKIILTFFLWFFSGFFAKVGEILFRPMQGSKRFELVFVMVFFPGVLNVIYFWIADSYLKQSHPEGSTPMVDEGSDEGGRGRTGSDPMMMGSLPGGNLGLLTEEVVLGKGEKKKGKSAFEMTSIVPDIEEPAWLKNEEKNSKERYHGIGDIAL</sequence>
<protein>
    <submittedName>
        <fullName evidence="3">Uncharacterized protein</fullName>
    </submittedName>
</protein>
<evidence type="ECO:0000313" key="3">
    <source>
        <dbReference type="EMBL" id="GMI13435.1"/>
    </source>
</evidence>
<dbReference type="InterPro" id="IPR022127">
    <property type="entry name" value="STIMATE/YPL162C"/>
</dbReference>
<proteinExistence type="predicted"/>
<dbReference type="AlphaFoldDB" id="A0A9W7FJZ1"/>
<keyword evidence="4" id="KW-1185">Reference proteome</keyword>
<name>A0A9W7FJZ1_9STRA</name>
<keyword evidence="2" id="KW-1133">Transmembrane helix</keyword>
<feature type="transmembrane region" description="Helical" evidence="2">
    <location>
        <begin position="31"/>
        <end position="49"/>
    </location>
</feature>
<keyword evidence="2" id="KW-0472">Membrane</keyword>
<feature type="transmembrane region" description="Helical" evidence="2">
    <location>
        <begin position="200"/>
        <end position="220"/>
    </location>
</feature>
<feature type="transmembrane region" description="Helical" evidence="2">
    <location>
        <begin position="103"/>
        <end position="127"/>
    </location>
</feature>
<reference evidence="4" key="1">
    <citation type="journal article" date="2023" name="Commun. Biol.">
        <title>Genome analysis of Parmales, the sister group of diatoms, reveals the evolutionary specialization of diatoms from phago-mixotrophs to photoautotrophs.</title>
        <authorList>
            <person name="Ban H."/>
            <person name="Sato S."/>
            <person name="Yoshikawa S."/>
            <person name="Yamada K."/>
            <person name="Nakamura Y."/>
            <person name="Ichinomiya M."/>
            <person name="Sato N."/>
            <person name="Blanc-Mathieu R."/>
            <person name="Endo H."/>
            <person name="Kuwata A."/>
            <person name="Ogata H."/>
        </authorList>
    </citation>
    <scope>NUCLEOTIDE SEQUENCE [LARGE SCALE GENOMIC DNA]</scope>
    <source>
        <strain evidence="4">NIES 3700</strain>
    </source>
</reference>
<feature type="transmembrane region" description="Helical" evidence="2">
    <location>
        <begin position="154"/>
        <end position="179"/>
    </location>
</feature>
<keyword evidence="2" id="KW-0812">Transmembrane</keyword>
<dbReference type="GO" id="GO:0016020">
    <property type="term" value="C:membrane"/>
    <property type="evidence" value="ECO:0007669"/>
    <property type="project" value="TreeGrafter"/>
</dbReference>
<feature type="region of interest" description="Disordered" evidence="1">
    <location>
        <begin position="230"/>
        <end position="253"/>
    </location>
</feature>